<dbReference type="AlphaFoldDB" id="A0A5B7D008"/>
<keyword evidence="2" id="KW-1185">Reference proteome</keyword>
<accession>A0A5B7D008</accession>
<gene>
    <name evidence="1" type="ORF">E2C01_008134</name>
</gene>
<reference evidence="1 2" key="1">
    <citation type="submission" date="2019-05" db="EMBL/GenBank/DDBJ databases">
        <title>Another draft genome of Portunus trituberculatus and its Hox gene families provides insights of decapod evolution.</title>
        <authorList>
            <person name="Jeong J.-H."/>
            <person name="Song I."/>
            <person name="Kim S."/>
            <person name="Choi T."/>
            <person name="Kim D."/>
            <person name="Ryu S."/>
            <person name="Kim W."/>
        </authorList>
    </citation>
    <scope>NUCLEOTIDE SEQUENCE [LARGE SCALE GENOMIC DNA]</scope>
    <source>
        <tissue evidence="1">Muscle</tissue>
    </source>
</reference>
<dbReference type="Proteomes" id="UP000324222">
    <property type="component" value="Unassembled WGS sequence"/>
</dbReference>
<dbReference type="EMBL" id="VSRR010000420">
    <property type="protein sequence ID" value="MPC15347.1"/>
    <property type="molecule type" value="Genomic_DNA"/>
</dbReference>
<name>A0A5B7D008_PORTR</name>
<comment type="caution">
    <text evidence="1">The sequence shown here is derived from an EMBL/GenBank/DDBJ whole genome shotgun (WGS) entry which is preliminary data.</text>
</comment>
<sequence>MPSNWKNQLMREKEHIWDPKTEFYSKKSLHKLVFNEIAATFQ</sequence>
<evidence type="ECO:0000313" key="1">
    <source>
        <dbReference type="EMBL" id="MPC15347.1"/>
    </source>
</evidence>
<protein>
    <submittedName>
        <fullName evidence="1">Uncharacterized protein</fullName>
    </submittedName>
</protein>
<evidence type="ECO:0000313" key="2">
    <source>
        <dbReference type="Proteomes" id="UP000324222"/>
    </source>
</evidence>
<proteinExistence type="predicted"/>
<organism evidence="1 2">
    <name type="scientific">Portunus trituberculatus</name>
    <name type="common">Swimming crab</name>
    <name type="synonym">Neptunus trituberculatus</name>
    <dbReference type="NCBI Taxonomy" id="210409"/>
    <lineage>
        <taxon>Eukaryota</taxon>
        <taxon>Metazoa</taxon>
        <taxon>Ecdysozoa</taxon>
        <taxon>Arthropoda</taxon>
        <taxon>Crustacea</taxon>
        <taxon>Multicrustacea</taxon>
        <taxon>Malacostraca</taxon>
        <taxon>Eumalacostraca</taxon>
        <taxon>Eucarida</taxon>
        <taxon>Decapoda</taxon>
        <taxon>Pleocyemata</taxon>
        <taxon>Brachyura</taxon>
        <taxon>Eubrachyura</taxon>
        <taxon>Portunoidea</taxon>
        <taxon>Portunidae</taxon>
        <taxon>Portuninae</taxon>
        <taxon>Portunus</taxon>
    </lineage>
</organism>